<gene>
    <name evidence="1" type="ORF">PROH_02715</name>
</gene>
<dbReference type="RefSeq" id="WP_017713920.1">
    <property type="nucleotide sequence ID" value="NZ_KB235941.1"/>
</dbReference>
<dbReference type="eggNOG" id="ENOG5032UG8">
    <property type="taxonomic scope" value="Bacteria"/>
</dbReference>
<reference evidence="1" key="1">
    <citation type="submission" date="2012-04" db="EMBL/GenBank/DDBJ databases">
        <authorList>
            <person name="Borisov I.G."/>
            <person name="Ivanikova N.V."/>
            <person name="Pinevich A.V."/>
        </authorList>
    </citation>
    <scope>NUCLEOTIDE SEQUENCE</scope>
    <source>
        <strain evidence="1">CALU 1027</strain>
    </source>
</reference>
<dbReference type="AlphaFoldDB" id="A0A0M2Q3X2"/>
<evidence type="ECO:0000313" key="2">
    <source>
        <dbReference type="Proteomes" id="UP000034681"/>
    </source>
</evidence>
<accession>A0A0M2Q3X2</accession>
<name>A0A0M2Q3X2_PROHO</name>
<comment type="caution">
    <text evidence="1">The sequence shown here is derived from an EMBL/GenBank/DDBJ whole genome shotgun (WGS) entry which is preliminary data.</text>
</comment>
<dbReference type="OrthoDB" id="467165at2"/>
<protein>
    <submittedName>
        <fullName evidence="1">Uncharacterized protein</fullName>
    </submittedName>
</protein>
<keyword evidence="2" id="KW-1185">Reference proteome</keyword>
<dbReference type="EMBL" id="AJTX02000002">
    <property type="protein sequence ID" value="KKJ01292.1"/>
    <property type="molecule type" value="Genomic_DNA"/>
</dbReference>
<proteinExistence type="predicted"/>
<sequence>MSYWVKLQDGRDIYVVDLEQVSAFTCIEHGRVSFHLPGNSQEIVLTTKANPQAYRLVLAYVRLLSDGTVPGHWLTLKYDRDILVFNLQALSCFCLGDSGKISFTLPHSNQGVVLRETTHGAMYHKVLRYVQQVTRDPMADSPPPDSAPGSSP</sequence>
<organism evidence="1 2">
    <name type="scientific">Prochlorothrix hollandica PCC 9006 = CALU 1027</name>
    <dbReference type="NCBI Taxonomy" id="317619"/>
    <lineage>
        <taxon>Bacteria</taxon>
        <taxon>Bacillati</taxon>
        <taxon>Cyanobacteriota</taxon>
        <taxon>Cyanophyceae</taxon>
        <taxon>Prochlorotrichales</taxon>
        <taxon>Prochlorotrichaceae</taxon>
        <taxon>Prochlorothrix</taxon>
    </lineage>
</organism>
<evidence type="ECO:0000313" key="1">
    <source>
        <dbReference type="EMBL" id="KKJ01292.1"/>
    </source>
</evidence>
<dbReference type="Proteomes" id="UP000034681">
    <property type="component" value="Unassembled WGS sequence"/>
</dbReference>